<evidence type="ECO:0000256" key="1">
    <source>
        <dbReference type="ARBA" id="ARBA00022603"/>
    </source>
</evidence>
<dbReference type="Pfam" id="PF00588">
    <property type="entry name" value="SpoU_methylase"/>
    <property type="match status" value="1"/>
</dbReference>
<dbReference type="STRING" id="45286.A0A0X8HQE8"/>
<dbReference type="RefSeq" id="XP_017987062.1">
    <property type="nucleotide sequence ID" value="XM_018131050.1"/>
</dbReference>
<proteinExistence type="predicted"/>
<evidence type="ECO:0000259" key="3">
    <source>
        <dbReference type="Pfam" id="PF00588"/>
    </source>
</evidence>
<dbReference type="EMBL" id="CP014243">
    <property type="protein sequence ID" value="AMD20066.1"/>
    <property type="molecule type" value="Genomic_DNA"/>
</dbReference>
<evidence type="ECO:0000256" key="2">
    <source>
        <dbReference type="ARBA" id="ARBA00022679"/>
    </source>
</evidence>
<dbReference type="InterPro" id="IPR029026">
    <property type="entry name" value="tRNA_m1G_MTases_N"/>
</dbReference>
<dbReference type="SUPFAM" id="SSF75217">
    <property type="entry name" value="alpha/beta knot"/>
    <property type="match status" value="1"/>
</dbReference>
<evidence type="ECO:0000313" key="4">
    <source>
        <dbReference type="EMBL" id="AMD20066.1"/>
    </source>
</evidence>
<protein>
    <submittedName>
        <fullName evidence="4">HCL085Wp</fullName>
    </submittedName>
</protein>
<dbReference type="InterPro" id="IPR044748">
    <property type="entry name" value="Trm3/TARBP1_C"/>
</dbReference>
<dbReference type="GO" id="GO:0030488">
    <property type="term" value="P:tRNA methylation"/>
    <property type="evidence" value="ECO:0007669"/>
    <property type="project" value="InterPro"/>
</dbReference>
<dbReference type="InterPro" id="IPR029028">
    <property type="entry name" value="Alpha/beta_knot_MTases"/>
</dbReference>
<dbReference type="CDD" id="cd18091">
    <property type="entry name" value="SpoU-like_TRM3-like"/>
    <property type="match status" value="1"/>
</dbReference>
<dbReference type="PANTHER" id="PTHR12029:SF11">
    <property type="entry name" value="METHYLTRANSFERASE TARBP1-RELATED"/>
    <property type="match status" value="1"/>
</dbReference>
<dbReference type="InterPro" id="IPR045330">
    <property type="entry name" value="TRM3/TARBP1"/>
</dbReference>
<dbReference type="Proteomes" id="UP000243052">
    <property type="component" value="Chromosome iii"/>
</dbReference>
<dbReference type="Gene3D" id="3.40.1280.10">
    <property type="match status" value="1"/>
</dbReference>
<reference evidence="4 5" key="1">
    <citation type="submission" date="2016-01" db="EMBL/GenBank/DDBJ databases">
        <title>Genome sequence of the yeast Holleya sinecauda.</title>
        <authorList>
            <person name="Dietrich F.S."/>
        </authorList>
    </citation>
    <scope>NUCLEOTIDE SEQUENCE [LARGE SCALE GENOMIC DNA]</scope>
    <source>
        <strain evidence="4 5">ATCC 58844</strain>
    </source>
</reference>
<name>A0A0X8HQE8_9SACH</name>
<accession>A0A0X8HQE8</accession>
<dbReference type="GeneID" id="28723299"/>
<evidence type="ECO:0000313" key="5">
    <source>
        <dbReference type="Proteomes" id="UP000243052"/>
    </source>
</evidence>
<dbReference type="OrthoDB" id="241340at2759"/>
<gene>
    <name evidence="4" type="ORF">AW171_hschr31936</name>
</gene>
<keyword evidence="5" id="KW-1185">Reference proteome</keyword>
<dbReference type="GO" id="GO:0003723">
    <property type="term" value="F:RNA binding"/>
    <property type="evidence" value="ECO:0007669"/>
    <property type="project" value="InterPro"/>
</dbReference>
<dbReference type="InterPro" id="IPR001537">
    <property type="entry name" value="SpoU_MeTrfase"/>
</dbReference>
<sequence length="1400" mass="160772">MDTEKLLGKYIENQYGLLEKLVSEGRFSKCCEVIRAVSFDKDVISNIFSNVLNASIKELEYGVQTDGYNYAKSPLGDLAELVSLLPDIIPDINSRIMKWITEYINIHRKLGEFEQLETNFDENSSFSHSDVLNIDVVFDFISAVALNQSNEENASDIYHKILGSWQLQKLLVMLLGSHDEVISNKASVLFRWNMNMVCVNCEKDPKFDDFVWKSIALYLKSNEKWQWVFRNAVKFQLRFLMEKKMSPCFLAYISREEYWKDLLTILASNIHEYRKLGLSIFKATLQEIPGDFSFSNPTFTWGKENQAKRLEAWTKFITFYEIIALDTALNQLEAAYNDILNFFDSKFIPPSWGIVVLSTGLKASMESVRKYTLKLMFQVKNRYVFTVDLNALRRTFLPAAMQAHNFVVVNEKCPYGEQLSRFIYEVLLTDTVECTLREKMSTILALFWEDRPPFDPSIIYVAYGCLLALRDHDRFIIEETHLEMIQKILTMDAEEALFNFTLKAIWLEVATLADWSKVRISKLLKIYALHVSEHGYDLIIPLIKKYKNKFPCYNEELTRGCNEVLLYLIYGIAPKAVKDMFLFELAAANIDYKPFASQYDACFKKYVMDTAEQNEYKKASNLTHLDEIFEDHFKEINFSTLWNSVLQSFDVEQFEFFVNILEKAVKAGNAKLSVSYNQLIVLYDKIRAFYSTQNDSGKIQDYAFSIFFKLCKYALQLAIEAQEDCKISKLREQIIYLAERNTKNDNDKYKGNLSIVQLLEYILNGPTKEITPSDQYIIKCQVQKIVDVTEFIWTSTAAKRLVLNQKDLHVAIIRTLYHPTILKLAQDDTELAAILSDCGYQFIEQSISRRTILPCLTKQISLFMQSNSFSFGLDYMWLSRLLVAAFSSIQEGISVFKLKPTIGDLFDANFTHENAKSGIYEYVYGPEEVSSKINVICALLFSPTSFKAAFAKQLLDYDENLLVPIKKTNGKEELQRLAKWQLLLLTVSSLDPTELTLTTKDKIFPNMVEESSPLIRIYIEWVVAYVVYQKAKDGSESAVYDILFTSLREQSKPVTVVSIERICFLVLRSLKCNKYEGKFLKRYLAGLLPNCASNKPLIRHFSNSLLLSLWPEFKDIISDSTLAAVIENMYDEAVKSQLKSQYRAGDANFWDIFKDLNLTNIFGGIIMRVCDHVVPYITKAQFERYLPEQSVIQVGQDEYEKWLPKRANATAKSNNVDQNNSPLQTKSGAWDIILDGEDKKSSESIQRSELIVVASLVDKAPNLGGICRLCDVLGVGLMTVHDLKIKQNPQFKNVTVTADRWMPMTEVAVDDISHFMQQKKLEGYTLIGLEQTDKSIELNNKFHFDKKSLILLGTEAEGIPGHLLAELDMCLEIKQSGVIRSMNIQTACAVIVHSYSVQYM</sequence>
<organism evidence="4 5">
    <name type="scientific">Eremothecium sinecaudum</name>
    <dbReference type="NCBI Taxonomy" id="45286"/>
    <lineage>
        <taxon>Eukaryota</taxon>
        <taxon>Fungi</taxon>
        <taxon>Dikarya</taxon>
        <taxon>Ascomycota</taxon>
        <taxon>Saccharomycotina</taxon>
        <taxon>Saccharomycetes</taxon>
        <taxon>Saccharomycetales</taxon>
        <taxon>Saccharomycetaceae</taxon>
        <taxon>Eremothecium</taxon>
    </lineage>
</organism>
<dbReference type="FunFam" id="3.40.1280.10:FF:000022">
    <property type="entry name" value="Trm3p"/>
    <property type="match status" value="1"/>
</dbReference>
<keyword evidence="2" id="KW-0808">Transferase</keyword>
<feature type="domain" description="tRNA/rRNA methyltransferase SpoU type" evidence="3">
    <location>
        <begin position="1250"/>
        <end position="1392"/>
    </location>
</feature>
<dbReference type="GO" id="GO:0016423">
    <property type="term" value="F:tRNA (guanine) methyltransferase activity"/>
    <property type="evidence" value="ECO:0007669"/>
    <property type="project" value="InterPro"/>
</dbReference>
<keyword evidence="1" id="KW-0489">Methyltransferase</keyword>
<dbReference type="PANTHER" id="PTHR12029">
    <property type="entry name" value="RNA METHYLTRANSFERASE"/>
    <property type="match status" value="1"/>
</dbReference>